<protein>
    <submittedName>
        <fullName evidence="1">Uncharacterized protein</fullName>
    </submittedName>
</protein>
<comment type="caution">
    <text evidence="1">The sequence shown here is derived from an EMBL/GenBank/DDBJ whole genome shotgun (WGS) entry which is preliminary data.</text>
</comment>
<keyword evidence="2" id="KW-1185">Reference proteome</keyword>
<organism evidence="1 2">
    <name type="scientific">Streptosporangium sandarakinum</name>
    <dbReference type="NCBI Taxonomy" id="1260955"/>
    <lineage>
        <taxon>Bacteria</taxon>
        <taxon>Bacillati</taxon>
        <taxon>Actinomycetota</taxon>
        <taxon>Actinomycetes</taxon>
        <taxon>Streptosporangiales</taxon>
        <taxon>Streptosporangiaceae</taxon>
        <taxon>Streptosporangium</taxon>
    </lineage>
</organism>
<dbReference type="Proteomes" id="UP000576393">
    <property type="component" value="Unassembled WGS sequence"/>
</dbReference>
<evidence type="ECO:0000313" key="1">
    <source>
        <dbReference type="EMBL" id="NYF37957.1"/>
    </source>
</evidence>
<evidence type="ECO:0000313" key="2">
    <source>
        <dbReference type="Proteomes" id="UP000576393"/>
    </source>
</evidence>
<gene>
    <name evidence="1" type="ORF">HDA43_000116</name>
</gene>
<reference evidence="1 2" key="1">
    <citation type="submission" date="2020-07" db="EMBL/GenBank/DDBJ databases">
        <title>Sequencing the genomes of 1000 actinobacteria strains.</title>
        <authorList>
            <person name="Klenk H.-P."/>
        </authorList>
    </citation>
    <scope>NUCLEOTIDE SEQUENCE [LARGE SCALE GENOMIC DNA]</scope>
    <source>
        <strain evidence="1 2">DSM 45763</strain>
    </source>
</reference>
<proteinExistence type="predicted"/>
<dbReference type="RefSeq" id="WP_179817786.1">
    <property type="nucleotide sequence ID" value="NZ_JACCCO010000001.1"/>
</dbReference>
<dbReference type="EMBL" id="JACCCO010000001">
    <property type="protein sequence ID" value="NYF37957.1"/>
    <property type="molecule type" value="Genomic_DNA"/>
</dbReference>
<sequence>MNSASANIPGPWSEQLSGAFEILLGRPLASFDADAVYATFFGGNLINELGFAQDAAWVNPAALRGAEPVVWDCPVFDLDEPLLEFDASRSVFEFDKAGLPPEFEADLAAACFSDRLILGGDLAPLLARHDLAASDLRGTWTVCHPRLVSDGTLFDAMRVATALGTGPESLLPLEAEAAEEWREALAGLTPPELSTHLSFFCTEGEEGLMYLRTERSGGDLLADEGCTLIANWEEGQGQVEFAVVQVGGLLARRDRSRAGIRRPSAGRPRR</sequence>
<accession>A0A852UL47</accession>
<dbReference type="AlphaFoldDB" id="A0A852UL47"/>
<name>A0A852UL47_9ACTN</name>